<reference evidence="6" key="2">
    <citation type="journal article" date="2022" name="Microb. Genom.">
        <title>A chromosome-scale genome assembly of the tomato pathogen Cladosporium fulvum reveals a compartmentalized genome architecture and the presence of a dispensable chromosome.</title>
        <authorList>
            <person name="Zaccaron A.Z."/>
            <person name="Chen L.H."/>
            <person name="Samaras A."/>
            <person name="Stergiopoulos I."/>
        </authorList>
    </citation>
    <scope>NUCLEOTIDE SEQUENCE</scope>
    <source>
        <strain evidence="6">Race5_Kim</strain>
    </source>
</reference>
<evidence type="ECO:0000259" key="5">
    <source>
        <dbReference type="PROSITE" id="PS50023"/>
    </source>
</evidence>
<feature type="domain" description="LIM zinc-binding" evidence="5">
    <location>
        <begin position="642"/>
        <end position="705"/>
    </location>
</feature>
<dbReference type="SMART" id="SM00132">
    <property type="entry name" value="LIM"/>
    <property type="match status" value="2"/>
</dbReference>
<feature type="region of interest" description="Disordered" evidence="4">
    <location>
        <begin position="305"/>
        <end position="324"/>
    </location>
</feature>
<feature type="compositionally biased region" description="Low complexity" evidence="4">
    <location>
        <begin position="135"/>
        <end position="151"/>
    </location>
</feature>
<dbReference type="GeneID" id="71980653"/>
<feature type="region of interest" description="Disordered" evidence="4">
    <location>
        <begin position="340"/>
        <end position="376"/>
    </location>
</feature>
<feature type="compositionally biased region" description="Polar residues" evidence="4">
    <location>
        <begin position="283"/>
        <end position="296"/>
    </location>
</feature>
<protein>
    <submittedName>
        <fullName evidence="6">Paxillin-like protein 1</fullName>
    </submittedName>
</protein>
<feature type="compositionally biased region" description="Polar residues" evidence="4">
    <location>
        <begin position="585"/>
        <end position="605"/>
    </location>
</feature>
<keyword evidence="2 3" id="KW-0862">Zinc</keyword>
<feature type="region of interest" description="Disordered" evidence="4">
    <location>
        <begin position="432"/>
        <end position="639"/>
    </location>
</feature>
<evidence type="ECO:0000256" key="3">
    <source>
        <dbReference type="PROSITE-ProRule" id="PRU00125"/>
    </source>
</evidence>
<feature type="compositionally biased region" description="Polar residues" evidence="4">
    <location>
        <begin position="353"/>
        <end position="366"/>
    </location>
</feature>
<dbReference type="CDD" id="cd09397">
    <property type="entry name" value="LIM1_UF1"/>
    <property type="match status" value="1"/>
</dbReference>
<dbReference type="OMA" id="CHRGIEG"/>
<dbReference type="AlphaFoldDB" id="A0A9Q8L8S8"/>
<feature type="compositionally biased region" description="Pro residues" evidence="4">
    <location>
        <begin position="120"/>
        <end position="131"/>
    </location>
</feature>
<dbReference type="RefSeq" id="XP_047757376.1">
    <property type="nucleotide sequence ID" value="XM_047899923.1"/>
</dbReference>
<dbReference type="CDD" id="cd08368">
    <property type="entry name" value="LIM"/>
    <property type="match status" value="1"/>
</dbReference>
<evidence type="ECO:0000256" key="2">
    <source>
        <dbReference type="ARBA" id="ARBA00022833"/>
    </source>
</evidence>
<dbReference type="OrthoDB" id="1112565at2759"/>
<dbReference type="KEGG" id="ffu:CLAFUR5_00775"/>
<keyword evidence="7" id="KW-1185">Reference proteome</keyword>
<dbReference type="GO" id="GO:0030695">
    <property type="term" value="F:GTPase regulator activity"/>
    <property type="evidence" value="ECO:0007669"/>
    <property type="project" value="UniProtKB-ARBA"/>
</dbReference>
<dbReference type="InterPro" id="IPR001781">
    <property type="entry name" value="Znf_LIM"/>
</dbReference>
<organism evidence="6 7">
    <name type="scientific">Passalora fulva</name>
    <name type="common">Tomato leaf mold</name>
    <name type="synonym">Cladosporium fulvum</name>
    <dbReference type="NCBI Taxonomy" id="5499"/>
    <lineage>
        <taxon>Eukaryota</taxon>
        <taxon>Fungi</taxon>
        <taxon>Dikarya</taxon>
        <taxon>Ascomycota</taxon>
        <taxon>Pezizomycotina</taxon>
        <taxon>Dothideomycetes</taxon>
        <taxon>Dothideomycetidae</taxon>
        <taxon>Mycosphaerellales</taxon>
        <taxon>Mycosphaerellaceae</taxon>
        <taxon>Fulvia</taxon>
    </lineage>
</organism>
<evidence type="ECO:0000313" key="7">
    <source>
        <dbReference type="Proteomes" id="UP000756132"/>
    </source>
</evidence>
<dbReference type="PANTHER" id="PTHR24216:SF65">
    <property type="entry name" value="PAXILLIN-LIKE PROTEIN 1"/>
    <property type="match status" value="1"/>
</dbReference>
<proteinExistence type="predicted"/>
<dbReference type="PROSITE" id="PS50023">
    <property type="entry name" value="LIM_DOMAIN_2"/>
    <property type="match status" value="2"/>
</dbReference>
<dbReference type="Gene3D" id="2.10.110.10">
    <property type="entry name" value="Cysteine Rich Protein"/>
    <property type="match status" value="2"/>
</dbReference>
<evidence type="ECO:0000256" key="4">
    <source>
        <dbReference type="SAM" id="MobiDB-lite"/>
    </source>
</evidence>
<dbReference type="EMBL" id="CP090163">
    <property type="protein sequence ID" value="UJO13010.1"/>
    <property type="molecule type" value="Genomic_DNA"/>
</dbReference>
<name>A0A9Q8L8S8_PASFU</name>
<evidence type="ECO:0000256" key="1">
    <source>
        <dbReference type="ARBA" id="ARBA00022723"/>
    </source>
</evidence>
<dbReference type="FunFam" id="2.10.110.10:FF:000105">
    <property type="entry name" value="Similar to LIM domain-containing protein"/>
    <property type="match status" value="1"/>
</dbReference>
<dbReference type="GO" id="GO:0046872">
    <property type="term" value="F:metal ion binding"/>
    <property type="evidence" value="ECO:0007669"/>
    <property type="project" value="UniProtKB-KW"/>
</dbReference>
<dbReference type="SUPFAM" id="SSF57716">
    <property type="entry name" value="Glucocorticoid receptor-like (DNA-binding domain)"/>
    <property type="match status" value="1"/>
</dbReference>
<dbReference type="Pfam" id="PF00412">
    <property type="entry name" value="LIM"/>
    <property type="match status" value="2"/>
</dbReference>
<feature type="region of interest" description="Disordered" evidence="4">
    <location>
        <begin position="95"/>
        <end position="214"/>
    </location>
</feature>
<keyword evidence="1 3" id="KW-0479">Metal-binding</keyword>
<feature type="compositionally biased region" description="Basic and acidic residues" evidence="4">
    <location>
        <begin position="262"/>
        <end position="272"/>
    </location>
</feature>
<accession>A0A9Q8L8S8</accession>
<feature type="compositionally biased region" description="Basic and acidic residues" evidence="4">
    <location>
        <begin position="476"/>
        <end position="487"/>
    </location>
</feature>
<feature type="compositionally biased region" description="Low complexity" evidence="4">
    <location>
        <begin position="434"/>
        <end position="455"/>
    </location>
</feature>
<feature type="region of interest" description="Disordered" evidence="4">
    <location>
        <begin position="250"/>
        <end position="296"/>
    </location>
</feature>
<gene>
    <name evidence="6" type="ORF">CLAFUR5_00775</name>
</gene>
<evidence type="ECO:0000313" key="6">
    <source>
        <dbReference type="EMBL" id="UJO13010.1"/>
    </source>
</evidence>
<sequence length="802" mass="87621">MSLAAALAQDGVRPVSFLPSIKCSDCGNEIQIDEMGDHVCPPTTTRPPVLTSAINPFTLRQMNARGQQVAAMPSPQSHSSIPQINGTAFDTAAHAPEQRSQRMPLPRINSDDAANKPFLAPRPAPFEPPLSPTLSSRSGSSSVGRSGYQRSNTSPASRPFDFRPPSPELSANLDCAFPPFPTSAGTERRPSTSHSNHGRKTPTGSDRAPSRGASRLDHVMSAEPESFDMPPKSPYIGGTNANVLQRLDTLRSGPFGASRRKASGDVRTDGTRRPSLAPLEDNTPVTATPYESSSPHANAINTEKLVNGSHSQKKAAPPRPARPTEEVLRLSFLDQMSEEPTRIMAPSLGPDNGQDSDGFRSQTYPPQMSAGEHETQGSALARMHSEPQLHAVGRRPSLGGIANCEHLDSSRAGGRDVPPLPQAVLSYRENMMHTPTGSSSSVTSSTNSRTNTNSSGISPDGSVASSLDMFSPPASEPRRYGEDDRMHVRALNVSRSPEKPPHSHQRTIQQSPARNFARPSLDQDVPRYRTDASLTPLESPMDPALSTMQNRSGHAFEPWGSERVERGPSPSDLSMPKLQDYVDLTKSSTEYVQRSRSASNRSLTLRTLEPQNTPPSALQPPPTPQEPPARRQHGRRPTNAKAMCRGCGFMIEGKSVKAADGRLTGRWHKACFVCRSCQQPFMTADFYVMNNEPYCEQHYHEKNGSLCHGCHRGIEGQYLETSSSTRFGSIDKKFHPRCFTCCECRMVLAQDYFEITSKVYCERHALAAMRAQARLGAGLQPPDRRNLIAERRTTRLINPMMA</sequence>
<dbReference type="Proteomes" id="UP000756132">
    <property type="component" value="Chromosome 1"/>
</dbReference>
<dbReference type="PANTHER" id="PTHR24216">
    <property type="entry name" value="PAXILLIN-RELATED"/>
    <property type="match status" value="1"/>
</dbReference>
<feature type="compositionally biased region" description="Pro residues" evidence="4">
    <location>
        <begin position="617"/>
        <end position="627"/>
    </location>
</feature>
<keyword evidence="3" id="KW-0440">LIM domain</keyword>
<feature type="domain" description="LIM zinc-binding" evidence="5">
    <location>
        <begin position="706"/>
        <end position="771"/>
    </location>
</feature>
<reference evidence="6" key="1">
    <citation type="submission" date="2021-12" db="EMBL/GenBank/DDBJ databases">
        <authorList>
            <person name="Zaccaron A."/>
            <person name="Stergiopoulos I."/>
        </authorList>
    </citation>
    <scope>NUCLEOTIDE SEQUENCE</scope>
    <source>
        <strain evidence="6">Race5_Kim</strain>
    </source>
</reference>